<keyword evidence="4" id="KW-1185">Reference proteome</keyword>
<dbReference type="AlphaFoldDB" id="A0A1H8TR96"/>
<protein>
    <submittedName>
        <fullName evidence="1">Uncharacterized protein</fullName>
    </submittedName>
</protein>
<dbReference type="Proteomes" id="UP000183063">
    <property type="component" value="Unassembled WGS sequence"/>
</dbReference>
<reference evidence="2 4" key="1">
    <citation type="submission" date="2016-10" db="EMBL/GenBank/DDBJ databases">
        <authorList>
            <person name="Varghese N."/>
            <person name="Submissions S."/>
        </authorList>
    </citation>
    <scope>NUCLEOTIDE SEQUENCE [LARGE SCALE GENOMIC DNA]</scope>
    <source>
        <strain evidence="2 4">CGMCC 1.7071</strain>
    </source>
</reference>
<evidence type="ECO:0000313" key="2">
    <source>
        <dbReference type="EMBL" id="SEO93356.1"/>
    </source>
</evidence>
<gene>
    <name evidence="1" type="ORF">RTCCBAU85039_5361</name>
    <name evidence="2" type="ORF">SAMN05216228_103011</name>
</gene>
<dbReference type="EMBL" id="FNXB01000039">
    <property type="protein sequence ID" value="SEI15989.1"/>
    <property type="molecule type" value="Genomic_DNA"/>
</dbReference>
<reference evidence="3" key="3">
    <citation type="submission" date="2016-10" db="EMBL/GenBank/DDBJ databases">
        <authorList>
            <person name="Wibberg D."/>
        </authorList>
    </citation>
    <scope>NUCLEOTIDE SEQUENCE [LARGE SCALE GENOMIC DNA]</scope>
</reference>
<reference evidence="1" key="2">
    <citation type="submission" date="2016-10" db="EMBL/GenBank/DDBJ databases">
        <authorList>
            <person name="de Groot N.N."/>
        </authorList>
    </citation>
    <scope>NUCLEOTIDE SEQUENCE [LARGE SCALE GENOMIC DNA]</scope>
    <source>
        <strain evidence="1">CCBAU85039</strain>
    </source>
</reference>
<evidence type="ECO:0000313" key="1">
    <source>
        <dbReference type="EMBL" id="SEI15989.1"/>
    </source>
</evidence>
<dbReference type="EMBL" id="FOCV01000030">
    <property type="protein sequence ID" value="SEO93356.1"/>
    <property type="molecule type" value="Genomic_DNA"/>
</dbReference>
<organism evidence="1 3">
    <name type="scientific">Rhizobium tibeticum</name>
    <dbReference type="NCBI Taxonomy" id="501024"/>
    <lineage>
        <taxon>Bacteria</taxon>
        <taxon>Pseudomonadati</taxon>
        <taxon>Pseudomonadota</taxon>
        <taxon>Alphaproteobacteria</taxon>
        <taxon>Hyphomicrobiales</taxon>
        <taxon>Rhizobiaceae</taxon>
        <taxon>Rhizobium/Agrobacterium group</taxon>
        <taxon>Rhizobium</taxon>
    </lineage>
</organism>
<dbReference type="Proteomes" id="UP000198939">
    <property type="component" value="Unassembled WGS sequence"/>
</dbReference>
<evidence type="ECO:0000313" key="4">
    <source>
        <dbReference type="Proteomes" id="UP000198939"/>
    </source>
</evidence>
<evidence type="ECO:0000313" key="3">
    <source>
        <dbReference type="Proteomes" id="UP000183063"/>
    </source>
</evidence>
<sequence length="29" mass="3284">MTFEMKGRPVTAALLNDVSGDYLYVDVYD</sequence>
<proteinExistence type="predicted"/>
<name>A0A1H8TR96_9HYPH</name>
<accession>A0A1H8TR96</accession>